<reference evidence="2" key="3">
    <citation type="submission" date="2022-06" db="EMBL/GenBank/DDBJ databases">
        <title>Genomic Encyclopedia of Type Strains, Phase III (KMG-III): the genomes of soil and plant-associated and newly described type strains.</title>
        <authorList>
            <person name="Whitman W."/>
        </authorList>
    </citation>
    <scope>NUCLEOTIDE SEQUENCE</scope>
    <source>
        <strain evidence="2">CPCC 202695</strain>
    </source>
</reference>
<feature type="transmembrane region" description="Helical" evidence="1">
    <location>
        <begin position="127"/>
        <end position="148"/>
    </location>
</feature>
<protein>
    <recommendedName>
        <fullName evidence="6">DUF998 domain-containing protein</fullName>
    </recommendedName>
</protein>
<feature type="transmembrane region" description="Helical" evidence="1">
    <location>
        <begin position="66"/>
        <end position="86"/>
    </location>
</feature>
<evidence type="ECO:0000313" key="3">
    <source>
        <dbReference type="EMBL" id="SDS26700.1"/>
    </source>
</evidence>
<keyword evidence="1" id="KW-0472">Membrane</keyword>
<evidence type="ECO:0000313" key="4">
    <source>
        <dbReference type="Proteomes" id="UP000199482"/>
    </source>
</evidence>
<dbReference type="AlphaFoldDB" id="A0A1H1QT97"/>
<dbReference type="RefSeq" id="WP_092669827.1">
    <property type="nucleotide sequence ID" value="NZ_BMDN01000003.1"/>
</dbReference>
<dbReference type="STRING" id="589382.SAMN04489721_1035"/>
<organism evidence="3 4">
    <name type="scientific">Agromyces flavus</name>
    <dbReference type="NCBI Taxonomy" id="589382"/>
    <lineage>
        <taxon>Bacteria</taxon>
        <taxon>Bacillati</taxon>
        <taxon>Actinomycetota</taxon>
        <taxon>Actinomycetes</taxon>
        <taxon>Micrococcales</taxon>
        <taxon>Microbacteriaceae</taxon>
        <taxon>Agromyces</taxon>
    </lineage>
</organism>
<name>A0A1H1QT97_9MICO</name>
<reference evidence="4" key="2">
    <citation type="submission" date="2016-10" db="EMBL/GenBank/DDBJ databases">
        <authorList>
            <person name="Varghese N."/>
            <person name="Submissions S."/>
        </authorList>
    </citation>
    <scope>NUCLEOTIDE SEQUENCE [LARGE SCALE GENOMIC DNA]</scope>
    <source>
        <strain evidence="4">CPCC 202695</strain>
    </source>
</reference>
<feature type="transmembrane region" description="Helical" evidence="1">
    <location>
        <begin position="98"/>
        <end position="115"/>
    </location>
</feature>
<gene>
    <name evidence="2" type="ORF">BCL57_001839</name>
    <name evidence="3" type="ORF">SAMN04489721_1035</name>
</gene>
<keyword evidence="1" id="KW-0812">Transmembrane</keyword>
<dbReference type="EMBL" id="SODL02000003">
    <property type="protein sequence ID" value="MCP2367680.1"/>
    <property type="molecule type" value="Genomic_DNA"/>
</dbReference>
<evidence type="ECO:0000313" key="2">
    <source>
        <dbReference type="EMBL" id="MCP2367680.1"/>
    </source>
</evidence>
<keyword evidence="5" id="KW-1185">Reference proteome</keyword>
<feature type="transmembrane region" description="Helical" evidence="1">
    <location>
        <begin position="160"/>
        <end position="179"/>
    </location>
</feature>
<evidence type="ECO:0008006" key="6">
    <source>
        <dbReference type="Google" id="ProtNLM"/>
    </source>
</evidence>
<accession>A0A1H1QT97</accession>
<proteinExistence type="predicted"/>
<sequence>MRTRPSRTVGAVLALIAAAWAFVLLPPQQAVWSGAYAMPRWLFELNRLSPYDAVRDWLVANGQPDFYLVFGAAASASFLLIWLATGPAFAALGWSGRALGWLVLLGAAITLLSYLNHPDDAPLHALWGAEAFVLIAIGLWAVVVAIAAPRRAGIPAWERVVLGCTLPILVLATLGLSYYPHGTLVGLGLEAAALAAWGARPPRASPATVAPEPGIAERAA</sequence>
<keyword evidence="1" id="KW-1133">Transmembrane helix</keyword>
<dbReference type="EMBL" id="LT629755">
    <property type="protein sequence ID" value="SDS26700.1"/>
    <property type="molecule type" value="Genomic_DNA"/>
</dbReference>
<evidence type="ECO:0000256" key="1">
    <source>
        <dbReference type="SAM" id="Phobius"/>
    </source>
</evidence>
<dbReference type="Proteomes" id="UP000893823">
    <property type="component" value="Unassembled WGS sequence"/>
</dbReference>
<reference evidence="3" key="1">
    <citation type="submission" date="2016-10" db="EMBL/GenBank/DDBJ databases">
        <authorList>
            <person name="de Groot N.N."/>
        </authorList>
    </citation>
    <scope>NUCLEOTIDE SEQUENCE [LARGE SCALE GENOMIC DNA]</scope>
    <source>
        <strain evidence="3">CPCC 202695</strain>
    </source>
</reference>
<dbReference type="Proteomes" id="UP000199482">
    <property type="component" value="Chromosome I"/>
</dbReference>
<evidence type="ECO:0000313" key="5">
    <source>
        <dbReference type="Proteomes" id="UP000893823"/>
    </source>
</evidence>
<dbReference type="OrthoDB" id="5006204at2"/>